<evidence type="ECO:0000313" key="5">
    <source>
        <dbReference type="EMBL" id="ARN23708.1"/>
    </source>
</evidence>
<keyword evidence="2" id="KW-0238">DNA-binding</keyword>
<evidence type="ECO:0000256" key="2">
    <source>
        <dbReference type="ARBA" id="ARBA00023125"/>
    </source>
</evidence>
<dbReference type="STRING" id="946333.A4W93_03550"/>
<evidence type="ECO:0000259" key="4">
    <source>
        <dbReference type="SMART" id="SM00895"/>
    </source>
</evidence>
<protein>
    <recommendedName>
        <fullName evidence="4">GntR C-terminal domain-containing protein</fullName>
    </recommendedName>
</protein>
<gene>
    <name evidence="5" type="ORF">A4W93_03550</name>
</gene>
<organism evidence="5 6">
    <name type="scientific">Piscinibacter gummiphilus</name>
    <dbReference type="NCBI Taxonomy" id="946333"/>
    <lineage>
        <taxon>Bacteria</taxon>
        <taxon>Pseudomonadati</taxon>
        <taxon>Pseudomonadota</taxon>
        <taxon>Betaproteobacteria</taxon>
        <taxon>Burkholderiales</taxon>
        <taxon>Sphaerotilaceae</taxon>
        <taxon>Piscinibacter</taxon>
    </lineage>
</organism>
<feature type="domain" description="GntR C-terminal" evidence="4">
    <location>
        <begin position="39"/>
        <end position="162"/>
    </location>
</feature>
<dbReference type="PANTHER" id="PTHR43537">
    <property type="entry name" value="TRANSCRIPTIONAL REGULATOR, GNTR FAMILY"/>
    <property type="match status" value="1"/>
</dbReference>
<dbReference type="Gene3D" id="1.10.10.10">
    <property type="entry name" value="Winged helix-like DNA-binding domain superfamily/Winged helix DNA-binding domain"/>
    <property type="match status" value="1"/>
</dbReference>
<name>A0A1W6LHK6_9BURK</name>
<dbReference type="AlphaFoldDB" id="A0A1W6LHK6"/>
<dbReference type="Pfam" id="PF07729">
    <property type="entry name" value="FCD"/>
    <property type="match status" value="1"/>
</dbReference>
<dbReference type="InterPro" id="IPR036388">
    <property type="entry name" value="WH-like_DNA-bd_sf"/>
</dbReference>
<dbReference type="Gene3D" id="1.20.120.530">
    <property type="entry name" value="GntR ligand-binding domain-like"/>
    <property type="match status" value="1"/>
</dbReference>
<proteinExistence type="predicted"/>
<keyword evidence="6" id="KW-1185">Reference proteome</keyword>
<evidence type="ECO:0000256" key="3">
    <source>
        <dbReference type="ARBA" id="ARBA00023163"/>
    </source>
</evidence>
<dbReference type="PANTHER" id="PTHR43537:SF53">
    <property type="entry name" value="HTH-TYPE TRANSCRIPTIONAL REPRESSOR NANR"/>
    <property type="match status" value="1"/>
</dbReference>
<dbReference type="InterPro" id="IPR008920">
    <property type="entry name" value="TF_FadR/GntR_C"/>
</dbReference>
<keyword evidence="3" id="KW-0804">Transcription</keyword>
<sequence length="207" mass="22632">MSRTPVRAVLARLQAEGLVAGSARRTASVARPGLGEARQVFVVRRVLEREAVRLVMARWTPELRERLRRIVRDEQQAHDAGDQRASSRLAGDFHTALAEMTDNFLLQRYLSETVSRCSLILAVHAKAQANECSIHEHTDLIRLFDEGDVDAVVAAMEAHIDAIAQRALSAADEGDKGPDLGGVLSRYADLLRTEASGDAPKAGRRCG</sequence>
<dbReference type="GO" id="GO:0003677">
    <property type="term" value="F:DNA binding"/>
    <property type="evidence" value="ECO:0007669"/>
    <property type="project" value="UniProtKB-KW"/>
</dbReference>
<dbReference type="EMBL" id="CP015118">
    <property type="protein sequence ID" value="ARN23708.1"/>
    <property type="molecule type" value="Genomic_DNA"/>
</dbReference>
<dbReference type="Proteomes" id="UP000193427">
    <property type="component" value="Chromosome"/>
</dbReference>
<accession>A0A1W6LHK6</accession>
<dbReference type="KEGG" id="rgu:A4W93_03550"/>
<dbReference type="SMART" id="SM00895">
    <property type="entry name" value="FCD"/>
    <property type="match status" value="1"/>
</dbReference>
<evidence type="ECO:0000256" key="1">
    <source>
        <dbReference type="ARBA" id="ARBA00023015"/>
    </source>
</evidence>
<dbReference type="InterPro" id="IPR011711">
    <property type="entry name" value="GntR_C"/>
</dbReference>
<evidence type="ECO:0000313" key="6">
    <source>
        <dbReference type="Proteomes" id="UP000193427"/>
    </source>
</evidence>
<reference evidence="5 6" key="1">
    <citation type="submission" date="2016-04" db="EMBL/GenBank/DDBJ databases">
        <title>Complete genome sequence of natural rubber-degrading, novel Gram-negative bacterium, Rhizobacter gummiphilus strain NS21.</title>
        <authorList>
            <person name="Tabata M."/>
            <person name="Kasai D."/>
            <person name="Fukuda M."/>
        </authorList>
    </citation>
    <scope>NUCLEOTIDE SEQUENCE [LARGE SCALE GENOMIC DNA]</scope>
    <source>
        <strain evidence="5 6">NS21</strain>
    </source>
</reference>
<dbReference type="SUPFAM" id="SSF48008">
    <property type="entry name" value="GntR ligand-binding domain-like"/>
    <property type="match status" value="1"/>
</dbReference>
<keyword evidence="1" id="KW-0805">Transcription regulation</keyword>